<accession>A0A150GBS9</accession>
<sequence>MSEGGNDGQDEDSLHRSDGEVCAASSADGGCDSNVPGSDGEAGDERPVDSDREVVEEEDAFGDFADFTSASRFMPGGGLGAAGASSSVLPPPSASAAAAARAGGPGASSSSSPSSHRHSHYSSGFSSRPAFGALSAGAPFHAAPASTTASEPGSFGGDFSDFHASPPPSVAPSRAGGGRKSVASLASVGSRAGGDDDVGDYGSVVGSSVWRAPSQMATSSYAAAAGADDDFGDFTSDITSQSDFAPSTQPPSAVAVSGPGSVHPDDDFGSFASHRSNADDDDDDFGNFAAAPAAAGAGSGAAGAAAGGSGAGAAAGAGVAAGPSASGPQSPAAGPQGGNSGAMGPGAFSSGAAQAATAAASAAQSPGSSLPSPRDAAQGASTSHPYHSTQSVGPAAQPVGSGDAAVAHASEASLLHLPPEELRSTVAKALQPLLPPGSALLPLPGLVQAALPEEQVAAAWAQLRRHVTGTLVDGVVVANTGIPIPSLPGGPEAADAVGQGDGRAGYMPAFKFSRPLRWKGSESERRLLASLGLTELAAQARAAEAAEAPSRPVRSRSERPGSRPLGRLASFGDAPRRPNNEPVHAAALSMDGEAGGDVASATGGSGDHLGSRTRGLESDAAAAGPLSESGAAAGASPRAANGSAKPGHTAADAQNGSEQAK</sequence>
<gene>
    <name evidence="2" type="ORF">GPECTOR_36g36</name>
</gene>
<reference evidence="3" key="1">
    <citation type="journal article" date="2016" name="Nat. Commun.">
        <title>The Gonium pectorale genome demonstrates co-option of cell cycle regulation during the evolution of multicellularity.</title>
        <authorList>
            <person name="Hanschen E.R."/>
            <person name="Marriage T.N."/>
            <person name="Ferris P.J."/>
            <person name="Hamaji T."/>
            <person name="Toyoda A."/>
            <person name="Fujiyama A."/>
            <person name="Neme R."/>
            <person name="Noguchi H."/>
            <person name="Minakuchi Y."/>
            <person name="Suzuki M."/>
            <person name="Kawai-Toyooka H."/>
            <person name="Smith D.R."/>
            <person name="Sparks H."/>
            <person name="Anderson J."/>
            <person name="Bakaric R."/>
            <person name="Luria V."/>
            <person name="Karger A."/>
            <person name="Kirschner M.W."/>
            <person name="Durand P.M."/>
            <person name="Michod R.E."/>
            <person name="Nozaki H."/>
            <person name="Olson B.J."/>
        </authorList>
    </citation>
    <scope>NUCLEOTIDE SEQUENCE [LARGE SCALE GENOMIC DNA]</scope>
    <source>
        <strain evidence="3">NIES-2863</strain>
    </source>
</reference>
<proteinExistence type="predicted"/>
<feature type="compositionally biased region" description="Polar residues" evidence="1">
    <location>
        <begin position="379"/>
        <end position="392"/>
    </location>
</feature>
<feature type="compositionally biased region" description="Polar residues" evidence="1">
    <location>
        <begin position="652"/>
        <end position="661"/>
    </location>
</feature>
<feature type="region of interest" description="Disordered" evidence="1">
    <location>
        <begin position="1"/>
        <end position="124"/>
    </location>
</feature>
<feature type="compositionally biased region" description="Gly residues" evidence="1">
    <location>
        <begin position="335"/>
        <end position="344"/>
    </location>
</feature>
<feature type="region of interest" description="Disordered" evidence="1">
    <location>
        <begin position="141"/>
        <end position="205"/>
    </location>
</feature>
<evidence type="ECO:0000313" key="3">
    <source>
        <dbReference type="Proteomes" id="UP000075714"/>
    </source>
</evidence>
<feature type="compositionally biased region" description="Low complexity" evidence="1">
    <location>
        <begin position="316"/>
        <end position="334"/>
    </location>
</feature>
<dbReference type="EMBL" id="LSYV01000037">
    <property type="protein sequence ID" value="KXZ47311.1"/>
    <property type="molecule type" value="Genomic_DNA"/>
</dbReference>
<feature type="region of interest" description="Disordered" evidence="1">
    <location>
        <begin position="232"/>
        <end position="405"/>
    </location>
</feature>
<feature type="compositionally biased region" description="Polar residues" evidence="1">
    <location>
        <begin position="238"/>
        <end position="251"/>
    </location>
</feature>
<comment type="caution">
    <text evidence="2">The sequence shown here is derived from an EMBL/GenBank/DDBJ whole genome shotgun (WGS) entry which is preliminary data.</text>
</comment>
<feature type="compositionally biased region" description="Gly residues" evidence="1">
    <location>
        <begin position="297"/>
        <end position="315"/>
    </location>
</feature>
<organism evidence="2 3">
    <name type="scientific">Gonium pectorale</name>
    <name type="common">Green alga</name>
    <dbReference type="NCBI Taxonomy" id="33097"/>
    <lineage>
        <taxon>Eukaryota</taxon>
        <taxon>Viridiplantae</taxon>
        <taxon>Chlorophyta</taxon>
        <taxon>core chlorophytes</taxon>
        <taxon>Chlorophyceae</taxon>
        <taxon>CS clade</taxon>
        <taxon>Chlamydomonadales</taxon>
        <taxon>Volvocaceae</taxon>
        <taxon>Gonium</taxon>
    </lineage>
</organism>
<evidence type="ECO:0000313" key="2">
    <source>
        <dbReference type="EMBL" id="KXZ47311.1"/>
    </source>
</evidence>
<keyword evidence="3" id="KW-1185">Reference proteome</keyword>
<feature type="compositionally biased region" description="Low complexity" evidence="1">
    <location>
        <begin position="542"/>
        <end position="552"/>
    </location>
</feature>
<protein>
    <submittedName>
        <fullName evidence="2">Uncharacterized protein</fullName>
    </submittedName>
</protein>
<feature type="compositionally biased region" description="Basic and acidic residues" evidence="1">
    <location>
        <begin position="43"/>
        <end position="53"/>
    </location>
</feature>
<dbReference type="Proteomes" id="UP000075714">
    <property type="component" value="Unassembled WGS sequence"/>
</dbReference>
<feature type="compositionally biased region" description="Low complexity" evidence="1">
    <location>
        <begin position="82"/>
        <end position="114"/>
    </location>
</feature>
<dbReference type="AlphaFoldDB" id="A0A150GBS9"/>
<feature type="region of interest" description="Disordered" evidence="1">
    <location>
        <begin position="542"/>
        <end position="661"/>
    </location>
</feature>
<evidence type="ECO:0000256" key="1">
    <source>
        <dbReference type="SAM" id="MobiDB-lite"/>
    </source>
</evidence>
<feature type="compositionally biased region" description="Low complexity" evidence="1">
    <location>
        <begin position="620"/>
        <end position="644"/>
    </location>
</feature>
<feature type="compositionally biased region" description="Low complexity" evidence="1">
    <location>
        <begin position="345"/>
        <end position="373"/>
    </location>
</feature>
<name>A0A150GBS9_GONPE</name>
<dbReference type="OrthoDB" id="552125at2759"/>